<feature type="domain" description="RING-type" evidence="17">
    <location>
        <begin position="774"/>
        <end position="835"/>
    </location>
</feature>
<comment type="catalytic activity">
    <reaction evidence="1">
        <text>S-ubiquitinyl-[E2 ubiquitin-conjugating enzyme]-L-cysteine + [acceptor protein]-L-lysine = [E2 ubiquitin-conjugating enzyme]-L-cysteine + N(6)-ubiquitinyl-[acceptor protein]-L-lysine.</text>
        <dbReference type="EC" id="2.3.2.27"/>
    </reaction>
</comment>
<feature type="transmembrane region" description="Helical" evidence="15">
    <location>
        <begin position="691"/>
        <end position="709"/>
    </location>
</feature>
<reference evidence="18 19" key="1">
    <citation type="submission" date="2024-06" db="EMBL/GenBank/DDBJ databases">
        <title>Complete genome of Phlyctema vagabunda strain 19-DSS-EL-015.</title>
        <authorList>
            <person name="Fiorenzani C."/>
        </authorList>
    </citation>
    <scope>NUCLEOTIDE SEQUENCE [LARGE SCALE GENOMIC DNA]</scope>
    <source>
        <strain evidence="18 19">19-DSS-EL-015</strain>
    </source>
</reference>
<evidence type="ECO:0000256" key="1">
    <source>
        <dbReference type="ARBA" id="ARBA00000900"/>
    </source>
</evidence>
<name>A0ABR4P333_9HELO</name>
<gene>
    <name evidence="18" type="ORF">PVAG01_10733</name>
</gene>
<dbReference type="Pfam" id="PF11145">
    <property type="entry name" value="DUF2921"/>
    <property type="match status" value="1"/>
</dbReference>
<dbReference type="Gene3D" id="3.30.40.10">
    <property type="entry name" value="Zinc/RING finger domain, C3HC4 (zinc finger)"/>
    <property type="match status" value="1"/>
</dbReference>
<evidence type="ECO:0000256" key="15">
    <source>
        <dbReference type="SAM" id="Phobius"/>
    </source>
</evidence>
<feature type="transmembrane region" description="Helical" evidence="15">
    <location>
        <begin position="402"/>
        <end position="425"/>
    </location>
</feature>
<sequence>MPPQHPPPQEYARVFLIIIFLFYLYTSPDQQAGPPGFPRARDFAAERVARQRHGLEVLNETRWGGFQPHRDGYDPPRYLNLTGFREKDNYDWARLEGWRARSEVFSKSFVGAEGKDSLSGRVYENATGIVQGKWVRYEGDLATPPVTGGRNLNLSEIAPGIDWAYRNEEDWTRNITGREGKLMLRVDEKTGEAMDVGDNAAGKIREVAATMTIQDETSSGDGWEMRIHGVHWPAKGVMLMTTTSEKFAGIFALPHLSPTMDQFTSSQKILNKTLEQTIDRSEKSIYFEATNPWSSNPNSQSDAMFPVPHCEYLVYVQVHPTSPQFLHKLDDFPQDLKSGLNAMRQFEEELRFPTGAPIDEIPKLQMSTVIFSPDCGFMLESKGPPTFAPVDGEHLMGVKQEVWLLGIRNWLLIFSVVIFGQILIMKIQMKEASTPSTIARISLFTAGIMVMADSLIFSSFSLLSATAPNIFPSALLTSFAALLSVALGVRFTLALYKAQEPERRERERVRAAAEAAVIASRPRPAPTVVITPAGADTLPAPVTSTAARHNEPPIIIPSDQDVDAEIAEVANAASAVPRPTQTPGQTLQPLPPRGVSEFAAIYGQFVLILSFLLFLTLSSVSWSVPYRTAYTHLLSFIYLSIWLPQIYRNVVRNCRKALLWKFVIGQSVLRLLPFAYFYLSKDNILFARSDWTAFTVLAGWIWIQIWILFAQEILGPRWGLPKHWYEEGWDYHPILREDNVEAGGLPIGLVQIPDSPSATHSGSETKQNARSVDCAICMQVLEVPVVAAGEESEVTGGVAGMLARRAYMITPCRHVFHSHCLEGWMRFRLQCPICRENLPPL</sequence>
<keyword evidence="13 15" id="KW-0472">Membrane</keyword>
<dbReference type="EC" id="2.3.2.27" evidence="4"/>
<evidence type="ECO:0000313" key="18">
    <source>
        <dbReference type="EMBL" id="KAL3417723.1"/>
    </source>
</evidence>
<keyword evidence="19" id="KW-1185">Reference proteome</keyword>
<feature type="transmembrane region" description="Helical" evidence="15">
    <location>
        <begin position="659"/>
        <end position="679"/>
    </location>
</feature>
<dbReference type="SUPFAM" id="SSF57850">
    <property type="entry name" value="RING/U-box"/>
    <property type="match status" value="1"/>
</dbReference>
<evidence type="ECO:0000256" key="4">
    <source>
        <dbReference type="ARBA" id="ARBA00012483"/>
    </source>
</evidence>
<evidence type="ECO:0000256" key="13">
    <source>
        <dbReference type="ARBA" id="ARBA00023136"/>
    </source>
</evidence>
<dbReference type="InterPro" id="IPR024766">
    <property type="entry name" value="Znf_RING_H2"/>
</dbReference>
<evidence type="ECO:0000256" key="2">
    <source>
        <dbReference type="ARBA" id="ARBA00004127"/>
    </source>
</evidence>
<protein>
    <recommendedName>
        <fullName evidence="4">RING-type E3 ubiquitin transferase</fullName>
        <ecNumber evidence="4">2.3.2.27</ecNumber>
    </recommendedName>
</protein>
<dbReference type="PANTHER" id="PTHR22763">
    <property type="entry name" value="RING ZINC FINGER PROTEIN"/>
    <property type="match status" value="1"/>
</dbReference>
<comment type="subcellular location">
    <subcellularLocation>
        <location evidence="2">Endomembrane system</location>
        <topology evidence="2">Multi-pass membrane protein</topology>
    </subcellularLocation>
</comment>
<keyword evidence="5" id="KW-0808">Transferase</keyword>
<proteinExistence type="predicted"/>
<dbReference type="InterPro" id="IPR001841">
    <property type="entry name" value="Znf_RING"/>
</dbReference>
<evidence type="ECO:0000256" key="3">
    <source>
        <dbReference type="ARBA" id="ARBA00004906"/>
    </source>
</evidence>
<evidence type="ECO:0000256" key="9">
    <source>
        <dbReference type="ARBA" id="ARBA00022771"/>
    </source>
</evidence>
<dbReference type="InterPro" id="IPR050731">
    <property type="entry name" value="HRD1_E3_ubiq-ligases"/>
</dbReference>
<keyword evidence="12 15" id="KW-1133">Transmembrane helix</keyword>
<comment type="caution">
    <text evidence="18">The sequence shown here is derived from an EMBL/GenBank/DDBJ whole genome shotgun (WGS) entry which is preliminary data.</text>
</comment>
<keyword evidence="9 14" id="KW-0863">Zinc-finger</keyword>
<feature type="transmembrane region" description="Helical" evidence="15">
    <location>
        <begin position="629"/>
        <end position="647"/>
    </location>
</feature>
<dbReference type="Pfam" id="PF12678">
    <property type="entry name" value="zf-rbx1"/>
    <property type="match status" value="1"/>
</dbReference>
<keyword evidence="11" id="KW-0862">Zinc</keyword>
<keyword evidence="8 16" id="KW-0732">Signal</keyword>
<dbReference type="SMART" id="SM00184">
    <property type="entry name" value="RING"/>
    <property type="match status" value="1"/>
</dbReference>
<dbReference type="PROSITE" id="PS50089">
    <property type="entry name" value="ZF_RING_2"/>
    <property type="match status" value="1"/>
</dbReference>
<dbReference type="InterPro" id="IPR013083">
    <property type="entry name" value="Znf_RING/FYVE/PHD"/>
</dbReference>
<evidence type="ECO:0000256" key="6">
    <source>
        <dbReference type="ARBA" id="ARBA00022692"/>
    </source>
</evidence>
<feature type="transmembrane region" description="Helical" evidence="15">
    <location>
        <begin position="598"/>
        <end position="617"/>
    </location>
</feature>
<evidence type="ECO:0000256" key="14">
    <source>
        <dbReference type="PROSITE-ProRule" id="PRU00175"/>
    </source>
</evidence>
<feature type="chain" id="PRO_5046028263" description="RING-type E3 ubiquitin transferase" evidence="16">
    <location>
        <begin position="33"/>
        <end position="841"/>
    </location>
</feature>
<dbReference type="Proteomes" id="UP001629113">
    <property type="component" value="Unassembled WGS sequence"/>
</dbReference>
<evidence type="ECO:0000256" key="16">
    <source>
        <dbReference type="SAM" id="SignalP"/>
    </source>
</evidence>
<evidence type="ECO:0000256" key="8">
    <source>
        <dbReference type="ARBA" id="ARBA00022729"/>
    </source>
</evidence>
<evidence type="ECO:0000313" key="19">
    <source>
        <dbReference type="Proteomes" id="UP001629113"/>
    </source>
</evidence>
<dbReference type="EMBL" id="JBFCZG010000010">
    <property type="protein sequence ID" value="KAL3417723.1"/>
    <property type="molecule type" value="Genomic_DNA"/>
</dbReference>
<keyword evidence="7" id="KW-0479">Metal-binding</keyword>
<evidence type="ECO:0000256" key="10">
    <source>
        <dbReference type="ARBA" id="ARBA00022786"/>
    </source>
</evidence>
<evidence type="ECO:0000256" key="7">
    <source>
        <dbReference type="ARBA" id="ARBA00022723"/>
    </source>
</evidence>
<comment type="pathway">
    <text evidence="3">Protein modification; protein ubiquitination.</text>
</comment>
<evidence type="ECO:0000259" key="17">
    <source>
        <dbReference type="PROSITE" id="PS50089"/>
    </source>
</evidence>
<organism evidence="18 19">
    <name type="scientific">Phlyctema vagabunda</name>
    <dbReference type="NCBI Taxonomy" id="108571"/>
    <lineage>
        <taxon>Eukaryota</taxon>
        <taxon>Fungi</taxon>
        <taxon>Dikarya</taxon>
        <taxon>Ascomycota</taxon>
        <taxon>Pezizomycotina</taxon>
        <taxon>Leotiomycetes</taxon>
        <taxon>Helotiales</taxon>
        <taxon>Dermateaceae</taxon>
        <taxon>Phlyctema</taxon>
    </lineage>
</organism>
<evidence type="ECO:0000256" key="11">
    <source>
        <dbReference type="ARBA" id="ARBA00022833"/>
    </source>
</evidence>
<accession>A0ABR4P333</accession>
<evidence type="ECO:0000256" key="12">
    <source>
        <dbReference type="ARBA" id="ARBA00022989"/>
    </source>
</evidence>
<keyword evidence="6 15" id="KW-0812">Transmembrane</keyword>
<feature type="signal peptide" evidence="16">
    <location>
        <begin position="1"/>
        <end position="32"/>
    </location>
</feature>
<feature type="transmembrane region" description="Helical" evidence="15">
    <location>
        <begin position="437"/>
        <end position="458"/>
    </location>
</feature>
<keyword evidence="10" id="KW-0833">Ubl conjugation pathway</keyword>
<dbReference type="InterPro" id="IPR021319">
    <property type="entry name" value="DUF2921"/>
</dbReference>
<feature type="transmembrane region" description="Helical" evidence="15">
    <location>
        <begin position="470"/>
        <end position="496"/>
    </location>
</feature>
<dbReference type="PANTHER" id="PTHR22763:SF162">
    <property type="entry name" value="TRANSMEMBRANE E3 UBIQUITIN-PROTEIN LIGASE 1"/>
    <property type="match status" value="1"/>
</dbReference>
<evidence type="ECO:0000256" key="5">
    <source>
        <dbReference type="ARBA" id="ARBA00022679"/>
    </source>
</evidence>